<keyword evidence="7" id="KW-0449">Lipoprotein</keyword>
<accession>A0ABS1TAZ2</accession>
<dbReference type="RefSeq" id="WP_202748400.1">
    <property type="nucleotide sequence ID" value="NZ_JAESWC010000002.1"/>
</dbReference>
<evidence type="ECO:0000256" key="2">
    <source>
        <dbReference type="ARBA" id="ARBA00007886"/>
    </source>
</evidence>
<evidence type="ECO:0000256" key="4">
    <source>
        <dbReference type="ARBA" id="ARBA00022729"/>
    </source>
</evidence>
<evidence type="ECO:0000259" key="8">
    <source>
        <dbReference type="Pfam" id="PF05504"/>
    </source>
</evidence>
<dbReference type="InterPro" id="IPR008844">
    <property type="entry name" value="Spore_GerAC-like"/>
</dbReference>
<evidence type="ECO:0000256" key="1">
    <source>
        <dbReference type="ARBA" id="ARBA00004635"/>
    </source>
</evidence>
<dbReference type="EMBL" id="JAESWC010000002">
    <property type="protein sequence ID" value="MBL4935811.1"/>
    <property type="molecule type" value="Genomic_DNA"/>
</dbReference>
<dbReference type="Proteomes" id="UP000632377">
    <property type="component" value="Unassembled WGS sequence"/>
</dbReference>
<evidence type="ECO:0000256" key="7">
    <source>
        <dbReference type="ARBA" id="ARBA00023288"/>
    </source>
</evidence>
<feature type="domain" description="Spore germination protein N-terminal" evidence="9">
    <location>
        <begin position="21"/>
        <end position="216"/>
    </location>
</feature>
<comment type="caution">
    <text evidence="10">The sequence shown here is derived from an EMBL/GenBank/DDBJ whole genome shotgun (WGS) entry which is preliminary data.</text>
</comment>
<dbReference type="PROSITE" id="PS51257">
    <property type="entry name" value="PROKAR_LIPOPROTEIN"/>
    <property type="match status" value="1"/>
</dbReference>
<dbReference type="PANTHER" id="PTHR35789:SF1">
    <property type="entry name" value="SPORE GERMINATION PROTEIN B3"/>
    <property type="match status" value="1"/>
</dbReference>
<dbReference type="InterPro" id="IPR038501">
    <property type="entry name" value="Spore_GerAC_C_sf"/>
</dbReference>
<keyword evidence="5" id="KW-0472">Membrane</keyword>
<comment type="similarity">
    <text evidence="2">Belongs to the GerABKC lipoprotein family.</text>
</comment>
<dbReference type="InterPro" id="IPR057336">
    <property type="entry name" value="GerAC_N"/>
</dbReference>
<dbReference type="Pfam" id="PF25198">
    <property type="entry name" value="Spore_GerAC_N"/>
    <property type="match status" value="1"/>
</dbReference>
<keyword evidence="6" id="KW-0564">Palmitate</keyword>
<dbReference type="InterPro" id="IPR046953">
    <property type="entry name" value="Spore_GerAC-like_C"/>
</dbReference>
<name>A0ABS1TAZ2_9CLOT</name>
<evidence type="ECO:0000256" key="5">
    <source>
        <dbReference type="ARBA" id="ARBA00023136"/>
    </source>
</evidence>
<feature type="domain" description="Spore germination GerAC-like C-terminal" evidence="8">
    <location>
        <begin position="226"/>
        <end position="389"/>
    </location>
</feature>
<evidence type="ECO:0000256" key="6">
    <source>
        <dbReference type="ARBA" id="ARBA00023139"/>
    </source>
</evidence>
<evidence type="ECO:0000313" key="11">
    <source>
        <dbReference type="Proteomes" id="UP000632377"/>
    </source>
</evidence>
<dbReference type="PANTHER" id="PTHR35789">
    <property type="entry name" value="SPORE GERMINATION PROTEIN B3"/>
    <property type="match status" value="1"/>
</dbReference>
<evidence type="ECO:0000259" key="9">
    <source>
        <dbReference type="Pfam" id="PF25198"/>
    </source>
</evidence>
<sequence length="392" mass="44425">MKFRKIIPLILACLLLSGCWDKIEIDRKIFVSVIGIDLGKDSSDNKDAKKVKSDEPFQERIQQKKLSLIYGFPDISELGPGKSGTAKDQYISVDSSSMEDGILQATGRSSRSIYVGQTKLILISSGLLEQPDTFKEVLDYLGRHPNLNKMMQVVVTEGKAEDYVKFKPSMEKNIETYLSGLMESSKRNSTILPVTLNELIVLLDQNSNAIIPKISIDKEKNDITLSGVAVIKNYGLKGYMTPIEVADLEIMRGKVKGGRRVIYKEGHPIDINIEDIDRHISLNGDKNKLKFNIDIRLEGQLREYYKGKEVFSKEELNSLEKDFSKSISTECNIIAKMLQNEFTVDPIGLREYLEQRKPSVWNQVADKWEEVYKNADINVNVNVKIRRVGVIK</sequence>
<dbReference type="NCBIfam" id="TIGR02887">
    <property type="entry name" value="spore_ger_x_C"/>
    <property type="match status" value="1"/>
</dbReference>
<evidence type="ECO:0000313" key="10">
    <source>
        <dbReference type="EMBL" id="MBL4935811.1"/>
    </source>
</evidence>
<keyword evidence="11" id="KW-1185">Reference proteome</keyword>
<gene>
    <name evidence="10" type="ORF">JK636_08570</name>
</gene>
<evidence type="ECO:0000256" key="3">
    <source>
        <dbReference type="ARBA" id="ARBA00022544"/>
    </source>
</evidence>
<dbReference type="Gene3D" id="3.30.300.210">
    <property type="entry name" value="Nutrient germinant receptor protein C, domain 3"/>
    <property type="match status" value="1"/>
</dbReference>
<proteinExistence type="inferred from homology"/>
<keyword evidence="3" id="KW-0309">Germination</keyword>
<organism evidence="10 11">
    <name type="scientific">Clostridium rhizosphaerae</name>
    <dbReference type="NCBI Taxonomy" id="2803861"/>
    <lineage>
        <taxon>Bacteria</taxon>
        <taxon>Bacillati</taxon>
        <taxon>Bacillota</taxon>
        <taxon>Clostridia</taxon>
        <taxon>Eubacteriales</taxon>
        <taxon>Clostridiaceae</taxon>
        <taxon>Clostridium</taxon>
    </lineage>
</organism>
<keyword evidence="4" id="KW-0732">Signal</keyword>
<protein>
    <submittedName>
        <fullName evidence="10">Ger(X)C family spore germination protein</fullName>
    </submittedName>
</protein>
<reference evidence="10 11" key="1">
    <citation type="submission" date="2021-01" db="EMBL/GenBank/DDBJ databases">
        <title>Genome public.</title>
        <authorList>
            <person name="Liu C."/>
            <person name="Sun Q."/>
        </authorList>
    </citation>
    <scope>NUCLEOTIDE SEQUENCE [LARGE SCALE GENOMIC DNA]</scope>
    <source>
        <strain evidence="10 11">YIM B02515</strain>
    </source>
</reference>
<comment type="subcellular location">
    <subcellularLocation>
        <location evidence="1">Membrane</location>
        <topology evidence="1">Lipid-anchor</topology>
    </subcellularLocation>
</comment>
<dbReference type="Pfam" id="PF05504">
    <property type="entry name" value="Spore_GerAC"/>
    <property type="match status" value="1"/>
</dbReference>